<feature type="compositionally biased region" description="Basic residues" evidence="7">
    <location>
        <begin position="715"/>
        <end position="724"/>
    </location>
</feature>
<feature type="compositionally biased region" description="Basic and acidic residues" evidence="7">
    <location>
        <begin position="77"/>
        <end position="90"/>
    </location>
</feature>
<evidence type="ECO:0000259" key="8">
    <source>
        <dbReference type="PROSITE" id="PS50103"/>
    </source>
</evidence>
<dbReference type="GO" id="GO:0005634">
    <property type="term" value="C:nucleus"/>
    <property type="evidence" value="ECO:0007669"/>
    <property type="project" value="TreeGrafter"/>
</dbReference>
<feature type="region of interest" description="Disordered" evidence="7">
    <location>
        <begin position="447"/>
        <end position="471"/>
    </location>
</feature>
<organism evidence="9 10">
    <name type="scientific">Actinia tenebrosa</name>
    <name type="common">Australian red waratah sea anemone</name>
    <dbReference type="NCBI Taxonomy" id="6105"/>
    <lineage>
        <taxon>Eukaryota</taxon>
        <taxon>Metazoa</taxon>
        <taxon>Cnidaria</taxon>
        <taxon>Anthozoa</taxon>
        <taxon>Hexacorallia</taxon>
        <taxon>Actiniaria</taxon>
        <taxon>Actiniidae</taxon>
        <taxon>Actinia</taxon>
    </lineage>
</organism>
<feature type="region of interest" description="Disordered" evidence="7">
    <location>
        <begin position="489"/>
        <end position="528"/>
    </location>
</feature>
<dbReference type="PANTHER" id="PTHR46156:SF1">
    <property type="entry name" value="ZINC FINGER CCCH DOMAIN-CONTAINING PROTEIN 3"/>
    <property type="match status" value="1"/>
</dbReference>
<feature type="region of interest" description="Disordered" evidence="7">
    <location>
        <begin position="24"/>
        <end position="111"/>
    </location>
</feature>
<feature type="compositionally biased region" description="Basic and acidic residues" evidence="7">
    <location>
        <begin position="757"/>
        <end position="773"/>
    </location>
</feature>
<feature type="compositionally biased region" description="Basic residues" evidence="7">
    <location>
        <begin position="461"/>
        <end position="470"/>
    </location>
</feature>
<feature type="zinc finger region" description="C3H1-type" evidence="6">
    <location>
        <begin position="667"/>
        <end position="694"/>
    </location>
</feature>
<feature type="zinc finger region" description="C3H1-type" evidence="6">
    <location>
        <begin position="640"/>
        <end position="666"/>
    </location>
</feature>
<keyword evidence="1 6" id="KW-0479">Metal-binding</keyword>
<dbReference type="PROSITE" id="PS50103">
    <property type="entry name" value="ZF_C3H1"/>
    <property type="match status" value="4"/>
</dbReference>
<feature type="region of interest" description="Disordered" evidence="7">
    <location>
        <begin position="715"/>
        <end position="791"/>
    </location>
</feature>
<dbReference type="InParanoid" id="A0A6P8HSA8"/>
<feature type="domain" description="C3H1-type" evidence="8">
    <location>
        <begin position="667"/>
        <end position="694"/>
    </location>
</feature>
<dbReference type="InterPro" id="IPR000571">
    <property type="entry name" value="Znf_CCCH"/>
</dbReference>
<dbReference type="Pfam" id="PF00642">
    <property type="entry name" value="zf-CCCH"/>
    <property type="match status" value="1"/>
</dbReference>
<evidence type="ECO:0000313" key="10">
    <source>
        <dbReference type="RefSeq" id="XP_031558058.1"/>
    </source>
</evidence>
<protein>
    <recommendedName>
        <fullName evidence="5">Zinc finger CCCH domain-containing protein 3</fullName>
    </recommendedName>
</protein>
<evidence type="ECO:0000256" key="2">
    <source>
        <dbReference type="ARBA" id="ARBA00022737"/>
    </source>
</evidence>
<evidence type="ECO:0000256" key="1">
    <source>
        <dbReference type="ARBA" id="ARBA00022723"/>
    </source>
</evidence>
<evidence type="ECO:0000256" key="5">
    <source>
        <dbReference type="ARBA" id="ARBA00071600"/>
    </source>
</evidence>
<dbReference type="SMART" id="SM00356">
    <property type="entry name" value="ZnF_C3H1"/>
    <property type="match status" value="5"/>
</dbReference>
<sequence length="791" mass="88323">MATNSDAEKLRKQIEVLSSLISTHREIKKNDSSTNKQQSSVKYNWKKESSENKKESESSSRNELSDEGQYKNNSFPLDRRKDGNSVEFRAKTSASNPLPRTGTTKTYKNNNSYQKSEQIIPLLRPSVSRDTHISKSFLVSVDKDNKCSKILDRNDDKTREGIVSEMWLHETSKKGVNSLSASRSLLSARLSSLSSSIAAAKSKLNLESSAVSNTGSEKLTKFPSTTSYSSSNVLMKSSSSSLKTQDKINWSSSSSSFSWSKLQTSVPRTSSLFNMNKPSTSSSSSHILMNSLPSSLNNKGKINQSSSSSYSWSKLGTSVLRTSSLSNMNKPSTSSLKWTKPIRTNKNRSTLGNKPLHATRVSVKPSHGNTLVWRSQQSLKLDRRKRRSITSESKGFMRRRQKALKDVPRKAVHVSRYSLVNCKRKNPIKAEKSNKVVIIEGVQYKSSANKLQKASQEKTGRNPKKAKRRPSMTLNIRGEKFLMSESGKTLTRINPGKTPIRKGPERDTPREAASISEGTKGKHAKSRSSLSKVSIGGVTFVQTAPGVLVRSNDAVNKKIASRVVRRSVQHAILYKYKKNVKTKSKSEQYCMFYNRFGKCNKGVNCPYIHDPTKIAVCTKFLQGKCKKTDGTCSFSHKIDKDKMPVCQFFLKGTCTNDDCPYSHVNVNSKAAVCQDFIRGYCVNGQQCKMKHILDCEEFSRTGKCSKGKKCNLIHRERKAKKRSRQSSTSKEPKPKQAALEQLTEEDGFLPLVQIDVSTEKDSSHPDDVTHKQPAESIAIKPRFLVNKDKPG</sequence>
<evidence type="ECO:0000256" key="4">
    <source>
        <dbReference type="ARBA" id="ARBA00022833"/>
    </source>
</evidence>
<keyword evidence="3 6" id="KW-0863">Zinc-finger</keyword>
<feature type="compositionally biased region" description="Polar residues" evidence="7">
    <location>
        <begin position="92"/>
        <end position="111"/>
    </location>
</feature>
<dbReference type="RefSeq" id="XP_031558058.1">
    <property type="nucleotide sequence ID" value="XM_031702198.1"/>
</dbReference>
<dbReference type="AlphaFoldDB" id="A0A6P8HSA8"/>
<dbReference type="Gene3D" id="4.10.1000.10">
    <property type="entry name" value="Zinc finger, CCCH-type"/>
    <property type="match status" value="2"/>
</dbReference>
<keyword evidence="2" id="KW-0677">Repeat</keyword>
<evidence type="ECO:0000313" key="9">
    <source>
        <dbReference type="Proteomes" id="UP000515163"/>
    </source>
</evidence>
<evidence type="ECO:0000256" key="6">
    <source>
        <dbReference type="PROSITE-ProRule" id="PRU00723"/>
    </source>
</evidence>
<dbReference type="FunFam" id="4.10.1000.10:FF:000008">
    <property type="entry name" value="zinc finger CCCH domain-containing protein 3"/>
    <property type="match status" value="1"/>
</dbReference>
<keyword evidence="9" id="KW-1185">Reference proteome</keyword>
<feature type="domain" description="C3H1-type" evidence="8">
    <location>
        <begin position="640"/>
        <end position="666"/>
    </location>
</feature>
<feature type="compositionally biased region" description="Polar residues" evidence="7">
    <location>
        <begin position="32"/>
        <end position="42"/>
    </location>
</feature>
<feature type="zinc finger region" description="C3H1-type" evidence="6">
    <location>
        <begin position="616"/>
        <end position="639"/>
    </location>
</feature>
<name>A0A6P8HSA8_ACTTE</name>
<evidence type="ECO:0000256" key="7">
    <source>
        <dbReference type="SAM" id="MobiDB-lite"/>
    </source>
</evidence>
<gene>
    <name evidence="10" type="primary">LOC116294570</name>
</gene>
<feature type="compositionally biased region" description="Basic and acidic residues" evidence="7">
    <location>
        <begin position="45"/>
        <end position="64"/>
    </location>
</feature>
<keyword evidence="4 6" id="KW-0862">Zinc</keyword>
<feature type="zinc finger region" description="C3H1-type" evidence="6">
    <location>
        <begin position="584"/>
        <end position="612"/>
    </location>
</feature>
<feature type="domain" description="C3H1-type" evidence="8">
    <location>
        <begin position="584"/>
        <end position="612"/>
    </location>
</feature>
<dbReference type="PANTHER" id="PTHR46156">
    <property type="entry name" value="CCCH ZINGC FINGER"/>
    <property type="match status" value="1"/>
</dbReference>
<accession>A0A6P8HSA8</accession>
<dbReference type="Proteomes" id="UP000515163">
    <property type="component" value="Unplaced"/>
</dbReference>
<dbReference type="GO" id="GO:0008270">
    <property type="term" value="F:zinc ion binding"/>
    <property type="evidence" value="ECO:0007669"/>
    <property type="project" value="UniProtKB-KW"/>
</dbReference>
<dbReference type="KEGG" id="aten:116294570"/>
<evidence type="ECO:0000256" key="3">
    <source>
        <dbReference type="ARBA" id="ARBA00022771"/>
    </source>
</evidence>
<feature type="domain" description="C3H1-type" evidence="8">
    <location>
        <begin position="616"/>
        <end position="639"/>
    </location>
</feature>
<dbReference type="GeneID" id="116294570"/>
<feature type="region of interest" description="Disordered" evidence="7">
    <location>
        <begin position="377"/>
        <end position="399"/>
    </location>
</feature>
<proteinExistence type="predicted"/>
<reference evidence="10" key="1">
    <citation type="submission" date="2025-08" db="UniProtKB">
        <authorList>
            <consortium name="RefSeq"/>
        </authorList>
    </citation>
    <scope>IDENTIFICATION</scope>
    <source>
        <tissue evidence="10">Tentacle</tissue>
    </source>
</reference>
<dbReference type="OrthoDB" id="3247158at2759"/>